<evidence type="ECO:0000256" key="3">
    <source>
        <dbReference type="PROSITE-ProRule" id="PRU00277"/>
    </source>
</evidence>
<evidence type="ECO:0000256" key="1">
    <source>
        <dbReference type="ARBA" id="ARBA00022737"/>
    </source>
</evidence>
<dbReference type="EC" id="5.2.1.8" evidence="3"/>
<comment type="catalytic activity">
    <reaction evidence="3">
        <text>[protein]-peptidylproline (omega=180) = [protein]-peptidylproline (omega=0)</text>
        <dbReference type="Rhea" id="RHEA:16237"/>
        <dbReference type="Rhea" id="RHEA-COMP:10747"/>
        <dbReference type="Rhea" id="RHEA-COMP:10748"/>
        <dbReference type="ChEBI" id="CHEBI:83833"/>
        <dbReference type="ChEBI" id="CHEBI:83834"/>
        <dbReference type="EC" id="5.2.1.8"/>
    </reaction>
</comment>
<dbReference type="InterPro" id="IPR050754">
    <property type="entry name" value="FKBP4/5/8-like"/>
</dbReference>
<evidence type="ECO:0000256" key="2">
    <source>
        <dbReference type="ARBA" id="ARBA00022803"/>
    </source>
</evidence>
<feature type="domain" description="PPIase FKBP-type" evidence="4">
    <location>
        <begin position="151"/>
        <end position="207"/>
    </location>
</feature>
<keyword evidence="3" id="KW-0697">Rotamase</keyword>
<reference evidence="5 6" key="1">
    <citation type="journal article" date="2023" name="G3 (Bethesda)">
        <title>A chromosome-length genome assembly and annotation of blackberry (Rubus argutus, cv. 'Hillquist').</title>
        <authorList>
            <person name="Bruna T."/>
            <person name="Aryal R."/>
            <person name="Dudchenko O."/>
            <person name="Sargent D.J."/>
            <person name="Mead D."/>
            <person name="Buti M."/>
            <person name="Cavallini A."/>
            <person name="Hytonen T."/>
            <person name="Andres J."/>
            <person name="Pham M."/>
            <person name="Weisz D."/>
            <person name="Mascagni F."/>
            <person name="Usai G."/>
            <person name="Natali L."/>
            <person name="Bassil N."/>
            <person name="Fernandez G.E."/>
            <person name="Lomsadze A."/>
            <person name="Armour M."/>
            <person name="Olukolu B."/>
            <person name="Poorten T."/>
            <person name="Britton C."/>
            <person name="Davik J."/>
            <person name="Ashrafi H."/>
            <person name="Aiden E.L."/>
            <person name="Borodovsky M."/>
            <person name="Worthington M."/>
        </authorList>
    </citation>
    <scope>NUCLEOTIDE SEQUENCE [LARGE SCALE GENOMIC DNA]</scope>
    <source>
        <strain evidence="5">PI 553951</strain>
    </source>
</reference>
<dbReference type="PROSITE" id="PS50059">
    <property type="entry name" value="FKBP_PPIASE"/>
    <property type="match status" value="1"/>
</dbReference>
<keyword evidence="3" id="KW-0413">Isomerase</keyword>
<dbReference type="GO" id="GO:0003755">
    <property type="term" value="F:peptidyl-prolyl cis-trans isomerase activity"/>
    <property type="evidence" value="ECO:0007669"/>
    <property type="project" value="UniProtKB-KW"/>
</dbReference>
<dbReference type="AlphaFoldDB" id="A0AAW1YB96"/>
<dbReference type="Pfam" id="PF00254">
    <property type="entry name" value="FKBP_C"/>
    <property type="match status" value="1"/>
</dbReference>
<dbReference type="PANTHER" id="PTHR46512">
    <property type="entry name" value="PEPTIDYLPROLYL ISOMERASE"/>
    <property type="match status" value="1"/>
</dbReference>
<dbReference type="SUPFAM" id="SSF54534">
    <property type="entry name" value="FKBP-like"/>
    <property type="match status" value="2"/>
</dbReference>
<proteinExistence type="predicted"/>
<keyword evidence="2" id="KW-0802">TPR repeat</keyword>
<dbReference type="Proteomes" id="UP001457282">
    <property type="component" value="Unassembled WGS sequence"/>
</dbReference>
<sequence length="207" mass="22831">MIGAEKPTNVSGVEDRVRYLRPEEEVLKSGLLAGRPLSSATKPLCITLKLVDGTKLESTRDREEPLTVKIVLVKYRSRWLMAPLLPKHQKEGIEFYGERWSFCPALPKSIMTIDKGAEGQIIVQPQYAFGDGGRDANNGFILSPQLLADEGATVTVSYIARLEDGTVFEKKGVDGVQPLEFITDEEQVIAGFDRAVATMKKGESGQY</sequence>
<dbReference type="Gene3D" id="3.10.50.40">
    <property type="match status" value="2"/>
</dbReference>
<protein>
    <recommendedName>
        <fullName evidence="3">peptidylprolyl isomerase</fullName>
        <ecNumber evidence="3">5.2.1.8</ecNumber>
    </recommendedName>
</protein>
<evidence type="ECO:0000313" key="6">
    <source>
        <dbReference type="Proteomes" id="UP001457282"/>
    </source>
</evidence>
<gene>
    <name evidence="5" type="ORF">M0R45_011842</name>
</gene>
<dbReference type="EMBL" id="JBEDUW010000002">
    <property type="protein sequence ID" value="KAK9946374.1"/>
    <property type="molecule type" value="Genomic_DNA"/>
</dbReference>
<comment type="caution">
    <text evidence="5">The sequence shown here is derived from an EMBL/GenBank/DDBJ whole genome shotgun (WGS) entry which is preliminary data.</text>
</comment>
<organism evidence="5 6">
    <name type="scientific">Rubus argutus</name>
    <name type="common">Southern blackberry</name>
    <dbReference type="NCBI Taxonomy" id="59490"/>
    <lineage>
        <taxon>Eukaryota</taxon>
        <taxon>Viridiplantae</taxon>
        <taxon>Streptophyta</taxon>
        <taxon>Embryophyta</taxon>
        <taxon>Tracheophyta</taxon>
        <taxon>Spermatophyta</taxon>
        <taxon>Magnoliopsida</taxon>
        <taxon>eudicotyledons</taxon>
        <taxon>Gunneridae</taxon>
        <taxon>Pentapetalae</taxon>
        <taxon>rosids</taxon>
        <taxon>fabids</taxon>
        <taxon>Rosales</taxon>
        <taxon>Rosaceae</taxon>
        <taxon>Rosoideae</taxon>
        <taxon>Rosoideae incertae sedis</taxon>
        <taxon>Rubus</taxon>
    </lineage>
</organism>
<dbReference type="InterPro" id="IPR046357">
    <property type="entry name" value="PPIase_dom_sf"/>
</dbReference>
<keyword evidence="1" id="KW-0677">Repeat</keyword>
<evidence type="ECO:0000313" key="5">
    <source>
        <dbReference type="EMBL" id="KAK9946374.1"/>
    </source>
</evidence>
<dbReference type="InterPro" id="IPR001179">
    <property type="entry name" value="PPIase_FKBP_dom"/>
</dbReference>
<dbReference type="PANTHER" id="PTHR46512:SF9">
    <property type="entry name" value="PEPTIDYLPROLYL ISOMERASE"/>
    <property type="match status" value="1"/>
</dbReference>
<accession>A0AAW1YB96</accession>
<evidence type="ECO:0000259" key="4">
    <source>
        <dbReference type="PROSITE" id="PS50059"/>
    </source>
</evidence>
<name>A0AAW1YB96_RUBAR</name>
<keyword evidence="6" id="KW-1185">Reference proteome</keyword>